<dbReference type="InterPro" id="IPR027417">
    <property type="entry name" value="P-loop_NTPase"/>
</dbReference>
<reference evidence="4" key="1">
    <citation type="journal article" date="2023" name="Commun. Biol.">
        <title>Genome analysis of Parmales, the sister group of diatoms, reveals the evolutionary specialization of diatoms from phago-mixotrophs to photoautotrophs.</title>
        <authorList>
            <person name="Ban H."/>
            <person name="Sato S."/>
            <person name="Yoshikawa S."/>
            <person name="Yamada K."/>
            <person name="Nakamura Y."/>
            <person name="Ichinomiya M."/>
            <person name="Sato N."/>
            <person name="Blanc-Mathieu R."/>
            <person name="Endo H."/>
            <person name="Kuwata A."/>
            <person name="Ogata H."/>
        </authorList>
    </citation>
    <scope>NUCLEOTIDE SEQUENCE [LARGE SCALE GENOMIC DNA]</scope>
    <source>
        <strain evidence="4">NIES 3700</strain>
    </source>
</reference>
<evidence type="ECO:0000256" key="2">
    <source>
        <dbReference type="SAM" id="Phobius"/>
    </source>
</evidence>
<dbReference type="EMBL" id="BRXW01000490">
    <property type="protein sequence ID" value="GMH59575.1"/>
    <property type="molecule type" value="Genomic_DNA"/>
</dbReference>
<dbReference type="AlphaFoldDB" id="A0A9W7A1A9"/>
<organism evidence="3 4">
    <name type="scientific">Triparma laevis f. longispina</name>
    <dbReference type="NCBI Taxonomy" id="1714387"/>
    <lineage>
        <taxon>Eukaryota</taxon>
        <taxon>Sar</taxon>
        <taxon>Stramenopiles</taxon>
        <taxon>Ochrophyta</taxon>
        <taxon>Bolidophyceae</taxon>
        <taxon>Parmales</taxon>
        <taxon>Triparmaceae</taxon>
        <taxon>Triparma</taxon>
    </lineage>
</organism>
<evidence type="ECO:0000256" key="1">
    <source>
        <dbReference type="SAM" id="MobiDB-lite"/>
    </source>
</evidence>
<evidence type="ECO:0008006" key="5">
    <source>
        <dbReference type="Google" id="ProtNLM"/>
    </source>
</evidence>
<dbReference type="SUPFAM" id="SSF52540">
    <property type="entry name" value="P-loop containing nucleoside triphosphate hydrolases"/>
    <property type="match status" value="1"/>
</dbReference>
<evidence type="ECO:0000313" key="3">
    <source>
        <dbReference type="EMBL" id="GMH59575.1"/>
    </source>
</evidence>
<name>A0A9W7A1A9_9STRA</name>
<feature type="region of interest" description="Disordered" evidence="1">
    <location>
        <begin position="1"/>
        <end position="27"/>
    </location>
</feature>
<keyword evidence="2" id="KW-1133">Transmembrane helix</keyword>
<gene>
    <name evidence="3" type="ORF">TrLO_g7116</name>
</gene>
<keyword evidence="4" id="KW-1185">Reference proteome</keyword>
<comment type="caution">
    <text evidence="3">The sequence shown here is derived from an EMBL/GenBank/DDBJ whole genome shotgun (WGS) entry which is preliminary data.</text>
</comment>
<proteinExistence type="predicted"/>
<keyword evidence="2" id="KW-0812">Transmembrane</keyword>
<feature type="transmembrane region" description="Helical" evidence="2">
    <location>
        <begin position="31"/>
        <end position="53"/>
    </location>
</feature>
<sequence>MLRPKKEKPSPGGPPSHRAVRRRGGGAQSSGSFSAGLMLMAVAFCLTFFLIYISGAGWLKSTGIGSETAGRTNATPKVKLSASTKLSGTPLERIASGQLNLIKLSGDKGTFCTLDFKTHKSDPSTYPMFRDLVKVSGCENAKNTFVVNLDEAFKAARDYDSRNGITAKPPKGFVFHESRCGSTLAANSLAVASEDFRVYSESAPVPSAVRGGGKNFVRDVIYLMTRGPGGKSEPTFFKFQSIMSLSMKQILGAYPEVPWIFVYREPVQVMMSHLKGAGGGTRGAGTPNCARAKSNPGKEVSEVLRGGQQNPKHASNEMFCAAHLSTLCNEALRRARNSGGLGKLVNYEGLVEKMKTNIIPKHFNVGSLTSKGLSRIDEIGGVYSKARKPGKIWVEDSKKKEEQASNTVMEASDLFLKRQYIEMLKEEN</sequence>
<keyword evidence="2" id="KW-0472">Membrane</keyword>
<accession>A0A9W7A1A9</accession>
<dbReference type="Proteomes" id="UP001165122">
    <property type="component" value="Unassembled WGS sequence"/>
</dbReference>
<evidence type="ECO:0000313" key="4">
    <source>
        <dbReference type="Proteomes" id="UP001165122"/>
    </source>
</evidence>
<feature type="region of interest" description="Disordered" evidence="1">
    <location>
        <begin position="277"/>
        <end position="298"/>
    </location>
</feature>
<dbReference type="OrthoDB" id="45247at2759"/>
<protein>
    <recommendedName>
        <fullName evidence="5">Sulfotransferase</fullName>
    </recommendedName>
</protein>